<dbReference type="RefSeq" id="WP_222135443.1">
    <property type="nucleotide sequence ID" value="NZ_JAILXK010000001.1"/>
</dbReference>
<protein>
    <submittedName>
        <fullName evidence="1">Uncharacterized protein</fullName>
    </submittedName>
</protein>
<accession>A0ABS7M9D2</accession>
<sequence>MSSFYRNGRDTGIQGTIAWLQKWYGEPLDLDVQEISLTCPNATDKAHYEEACIGKQTDLHIFLKHAARCWLEDRGSGRVSYERRLYIPFDDPPAGHWSKVVQPDGSVKVIDMSQPKILERGNLDFIGWYGSILEVDVLCEGKRNISVEVGATRPYNLLTPLLKGIVHKAIWIPFPSIQDGRFPSLIKGYAITDPSE</sequence>
<dbReference type="Proteomes" id="UP001166571">
    <property type="component" value="Unassembled WGS sequence"/>
</dbReference>
<dbReference type="EMBL" id="JAILXK010000001">
    <property type="protein sequence ID" value="MBY4635625.1"/>
    <property type="molecule type" value="Genomic_DNA"/>
</dbReference>
<name>A0ABS7M9D2_9SPHN</name>
<comment type="caution">
    <text evidence="1">The sequence shown here is derived from an EMBL/GenBank/DDBJ whole genome shotgun (WGS) entry which is preliminary data.</text>
</comment>
<reference evidence="1" key="1">
    <citation type="submission" date="2021-08" db="EMBL/GenBank/DDBJ databases">
        <title>Sphingopyxis panaciterrulae sp. nov., isolated from the surface water of the Yellow Sea.</title>
        <authorList>
            <person name="Gao Z."/>
            <person name="Zhang D."/>
            <person name="Zhang A."/>
        </authorList>
    </citation>
    <scope>NUCLEOTIDE SEQUENCE</scope>
    <source>
        <strain evidence="1">XHP0097</strain>
    </source>
</reference>
<proteinExistence type="predicted"/>
<keyword evidence="2" id="KW-1185">Reference proteome</keyword>
<evidence type="ECO:0000313" key="2">
    <source>
        <dbReference type="Proteomes" id="UP001166571"/>
    </source>
</evidence>
<organism evidence="1 2">
    <name type="scientific">Sphingopyxis jiangsuensis</name>
    <dbReference type="NCBI Taxonomy" id="2871171"/>
    <lineage>
        <taxon>Bacteria</taxon>
        <taxon>Pseudomonadati</taxon>
        <taxon>Pseudomonadota</taxon>
        <taxon>Alphaproteobacteria</taxon>
        <taxon>Sphingomonadales</taxon>
        <taxon>Sphingomonadaceae</taxon>
        <taxon>Sphingopyxis</taxon>
    </lineage>
</organism>
<gene>
    <name evidence="1" type="ORF">K5P26_00560</name>
</gene>
<evidence type="ECO:0000313" key="1">
    <source>
        <dbReference type="EMBL" id="MBY4635625.1"/>
    </source>
</evidence>